<keyword evidence="6" id="KW-1185">Reference proteome</keyword>
<dbReference type="SUPFAM" id="SSF52540">
    <property type="entry name" value="P-loop containing nucleoside triphosphate hydrolases"/>
    <property type="match status" value="1"/>
</dbReference>
<dbReference type="STRING" id="6182.A0A4Z2D3W8"/>
<dbReference type="SMART" id="SM00175">
    <property type="entry name" value="RAB"/>
    <property type="match status" value="1"/>
</dbReference>
<dbReference type="PROSITE" id="PS51419">
    <property type="entry name" value="RAB"/>
    <property type="match status" value="1"/>
</dbReference>
<comment type="caution">
    <text evidence="5">The sequence shown here is derived from an EMBL/GenBank/DDBJ whole genome shotgun (WGS) entry which is preliminary data.</text>
</comment>
<feature type="region of interest" description="Disordered" evidence="3">
    <location>
        <begin position="203"/>
        <end position="247"/>
    </location>
</feature>
<protein>
    <submittedName>
        <fullName evidence="5">DnaJ subfamily C member 27</fullName>
    </submittedName>
</protein>
<dbReference type="Gene3D" id="3.40.50.300">
    <property type="entry name" value="P-loop containing nucleotide triphosphate hydrolases"/>
    <property type="match status" value="1"/>
</dbReference>
<evidence type="ECO:0000256" key="2">
    <source>
        <dbReference type="ARBA" id="ARBA00023134"/>
    </source>
</evidence>
<dbReference type="EMBL" id="SKCS01000309">
    <property type="protein sequence ID" value="TNN11177.1"/>
    <property type="molecule type" value="Genomic_DNA"/>
</dbReference>
<dbReference type="Proteomes" id="UP000311919">
    <property type="component" value="Unassembled WGS sequence"/>
</dbReference>
<dbReference type="AlphaFoldDB" id="A0A4Z2D3W8"/>
<dbReference type="CDD" id="cd06257">
    <property type="entry name" value="DnaJ"/>
    <property type="match status" value="1"/>
</dbReference>
<dbReference type="PANTHER" id="PTHR47977">
    <property type="entry name" value="RAS-RELATED PROTEIN RAB"/>
    <property type="match status" value="1"/>
</dbReference>
<dbReference type="InterPro" id="IPR001806">
    <property type="entry name" value="Small_GTPase"/>
</dbReference>
<evidence type="ECO:0000259" key="4">
    <source>
        <dbReference type="PROSITE" id="PS50076"/>
    </source>
</evidence>
<dbReference type="Pfam" id="PF00226">
    <property type="entry name" value="DnaJ"/>
    <property type="match status" value="1"/>
</dbReference>
<dbReference type="SMART" id="SM00271">
    <property type="entry name" value="DnaJ"/>
    <property type="match status" value="1"/>
</dbReference>
<dbReference type="SMART" id="SM00176">
    <property type="entry name" value="RAN"/>
    <property type="match status" value="1"/>
</dbReference>
<proteinExistence type="predicted"/>
<evidence type="ECO:0000256" key="1">
    <source>
        <dbReference type="ARBA" id="ARBA00022741"/>
    </source>
</evidence>
<dbReference type="Pfam" id="PF00071">
    <property type="entry name" value="Ras"/>
    <property type="match status" value="1"/>
</dbReference>
<dbReference type="OrthoDB" id="8830751at2759"/>
<organism evidence="5 6">
    <name type="scientific">Schistosoma japonicum</name>
    <name type="common">Blood fluke</name>
    <dbReference type="NCBI Taxonomy" id="6182"/>
    <lineage>
        <taxon>Eukaryota</taxon>
        <taxon>Metazoa</taxon>
        <taxon>Spiralia</taxon>
        <taxon>Lophotrochozoa</taxon>
        <taxon>Platyhelminthes</taxon>
        <taxon>Trematoda</taxon>
        <taxon>Digenea</taxon>
        <taxon>Strigeidida</taxon>
        <taxon>Schistosomatoidea</taxon>
        <taxon>Schistosomatidae</taxon>
        <taxon>Schistosoma</taxon>
    </lineage>
</organism>
<sequence length="338" mass="38621">MPEENKPRKVKVITMGDEDTGKSCLIKRFCEKRFVSKYLPTIGIDYGVFRTKVGNKELRVDIFDMSGNPAFYDIRNEFYKDTNGAILIFDVTKRRTFENLMVWIHELHSEIKEANSSLPPVLILCANKVDKAPRSVSYYEVSKWAAIHHYPYFETSAFTGHGVTETFNALFESIINPEIYQSYMPSHVSFHKSPQYNTYDEMNSMPQRTTTMNTSNVDQSYNAKSKLKTSTKQTDMPSSPASSSSRFSKNESLKFTYQDLFEINRIKNAKNNYERLGVNITASSEEIRKAFRRLASILHPDKNNAPGSEEAFKILVKAKDALLSLSGGSNWFSSRFSS</sequence>
<keyword evidence="1" id="KW-0547">Nucleotide-binding</keyword>
<evidence type="ECO:0000313" key="6">
    <source>
        <dbReference type="Proteomes" id="UP000311919"/>
    </source>
</evidence>
<dbReference type="NCBIfam" id="TIGR00231">
    <property type="entry name" value="small_GTP"/>
    <property type="match status" value="1"/>
</dbReference>
<keyword evidence="2" id="KW-0342">GTP-binding</keyword>
<dbReference type="InterPro" id="IPR005225">
    <property type="entry name" value="Small_GTP-bd"/>
</dbReference>
<dbReference type="GO" id="GO:0003924">
    <property type="term" value="F:GTPase activity"/>
    <property type="evidence" value="ECO:0007669"/>
    <property type="project" value="InterPro"/>
</dbReference>
<dbReference type="PROSITE" id="PS50076">
    <property type="entry name" value="DNAJ_2"/>
    <property type="match status" value="1"/>
</dbReference>
<reference evidence="5 6" key="1">
    <citation type="submission" date="2019-03" db="EMBL/GenBank/DDBJ databases">
        <title>An improved genome assembly of the fluke Schistosoma japonicum.</title>
        <authorList>
            <person name="Hu W."/>
            <person name="Luo F."/>
            <person name="Yin M."/>
            <person name="Mo X."/>
            <person name="Sun C."/>
            <person name="Wu Q."/>
            <person name="Zhu B."/>
            <person name="Xiang M."/>
            <person name="Wang J."/>
            <person name="Wang Y."/>
            <person name="Zhang T."/>
            <person name="Xu B."/>
            <person name="Zheng H."/>
            <person name="Feng Z."/>
        </authorList>
    </citation>
    <scope>NUCLEOTIDE SEQUENCE [LARGE SCALE GENOMIC DNA]</scope>
    <source>
        <strain evidence="5">HuSjv2</strain>
        <tissue evidence="5">Worms</tissue>
    </source>
</reference>
<dbReference type="InterPro" id="IPR027417">
    <property type="entry name" value="P-loop_NTPase"/>
</dbReference>
<dbReference type="SMART" id="SM00173">
    <property type="entry name" value="RAS"/>
    <property type="match status" value="1"/>
</dbReference>
<name>A0A4Z2D3W8_SCHJA</name>
<evidence type="ECO:0000313" key="5">
    <source>
        <dbReference type="EMBL" id="TNN11177.1"/>
    </source>
</evidence>
<dbReference type="PRINTS" id="PR00625">
    <property type="entry name" value="JDOMAIN"/>
</dbReference>
<dbReference type="Gene3D" id="1.10.287.110">
    <property type="entry name" value="DnaJ domain"/>
    <property type="match status" value="1"/>
</dbReference>
<dbReference type="SMART" id="SM00174">
    <property type="entry name" value="RHO"/>
    <property type="match status" value="1"/>
</dbReference>
<feature type="compositionally biased region" description="Polar residues" evidence="3">
    <location>
        <begin position="203"/>
        <end position="237"/>
    </location>
</feature>
<dbReference type="PRINTS" id="PR00449">
    <property type="entry name" value="RASTRNSFRMNG"/>
</dbReference>
<dbReference type="InterPro" id="IPR036869">
    <property type="entry name" value="J_dom_sf"/>
</dbReference>
<dbReference type="PROSITE" id="PS51421">
    <property type="entry name" value="RAS"/>
    <property type="match status" value="1"/>
</dbReference>
<dbReference type="GO" id="GO:0005525">
    <property type="term" value="F:GTP binding"/>
    <property type="evidence" value="ECO:0007669"/>
    <property type="project" value="UniProtKB-KW"/>
</dbReference>
<dbReference type="InterPro" id="IPR050227">
    <property type="entry name" value="Rab"/>
</dbReference>
<accession>A0A4Z2D3W8</accession>
<evidence type="ECO:0000256" key="3">
    <source>
        <dbReference type="SAM" id="MobiDB-lite"/>
    </source>
</evidence>
<gene>
    <name evidence="5" type="ORF">EWB00_004788</name>
</gene>
<dbReference type="FunFam" id="3.40.50.300:FF:001447">
    <property type="entry name" value="Ras-related protein Rab-1B"/>
    <property type="match status" value="1"/>
</dbReference>
<dbReference type="InterPro" id="IPR001623">
    <property type="entry name" value="DnaJ_domain"/>
</dbReference>
<feature type="compositionally biased region" description="Low complexity" evidence="3">
    <location>
        <begin position="238"/>
        <end position="247"/>
    </location>
</feature>
<dbReference type="SUPFAM" id="SSF46565">
    <property type="entry name" value="Chaperone J-domain"/>
    <property type="match status" value="1"/>
</dbReference>
<feature type="domain" description="J" evidence="4">
    <location>
        <begin position="271"/>
        <end position="338"/>
    </location>
</feature>